<dbReference type="RefSeq" id="WP_343194734.1">
    <property type="nucleotide sequence ID" value="NZ_JBCIVJ010000024.1"/>
</dbReference>
<proteinExistence type="predicted"/>
<dbReference type="InterPro" id="IPR023606">
    <property type="entry name" value="CoA-Trfase_III_dom_1_sf"/>
</dbReference>
<protein>
    <submittedName>
        <fullName evidence="1">Uncharacterized protein</fullName>
    </submittedName>
</protein>
<reference evidence="1 2" key="1">
    <citation type="submission" date="2024-02" db="EMBL/GenBank/DDBJ databases">
        <title>Whole genome of MDR Enterobacteriaceae from southern Thailand.</title>
        <authorList>
            <person name="Surachat K."/>
        </authorList>
    </citation>
    <scope>NUCLEOTIDE SEQUENCE [LARGE SCALE GENOMIC DNA]</scope>
    <source>
        <strain evidence="1 2">PSU_29</strain>
    </source>
</reference>
<evidence type="ECO:0000313" key="1">
    <source>
        <dbReference type="EMBL" id="MEN0581619.1"/>
    </source>
</evidence>
<organism evidence="1 2">
    <name type="scientific">Phytobacter palmae</name>
    <dbReference type="NCBI Taxonomy" id="1855371"/>
    <lineage>
        <taxon>Bacteria</taxon>
        <taxon>Pseudomonadati</taxon>
        <taxon>Pseudomonadota</taxon>
        <taxon>Gammaproteobacteria</taxon>
        <taxon>Enterobacterales</taxon>
        <taxon>Enterobacteriaceae</taxon>
        <taxon>Phytobacter</taxon>
    </lineage>
</organism>
<evidence type="ECO:0000313" key="2">
    <source>
        <dbReference type="Proteomes" id="UP001411173"/>
    </source>
</evidence>
<dbReference type="SUPFAM" id="SSF89796">
    <property type="entry name" value="CoA-transferase family III (CaiB/BaiF)"/>
    <property type="match status" value="1"/>
</dbReference>
<dbReference type="EMBL" id="JBCIVJ010000024">
    <property type="protein sequence ID" value="MEN0581619.1"/>
    <property type="molecule type" value="Genomic_DNA"/>
</dbReference>
<name>A0ABU9VAE2_9ENTR</name>
<dbReference type="Gene3D" id="3.40.50.10540">
    <property type="entry name" value="Crotonobetainyl-coa:carnitine coa-transferase, domain 1"/>
    <property type="match status" value="1"/>
</dbReference>
<keyword evidence="2" id="KW-1185">Reference proteome</keyword>
<sequence>MHRFRPDEILEDEQAWATDCLRNVEYSTGNKRVLITPPVSLLGMGESQIKPSRRLGHHSQQILTEYGYSTKDIDMLHQEGAVILPV</sequence>
<comment type="caution">
    <text evidence="1">The sequence shown here is derived from an EMBL/GenBank/DDBJ whole genome shotgun (WGS) entry which is preliminary data.</text>
</comment>
<dbReference type="Proteomes" id="UP001411173">
    <property type="component" value="Unassembled WGS sequence"/>
</dbReference>
<accession>A0ABU9VAE2</accession>
<gene>
    <name evidence="1" type="ORF">AAIG39_21825</name>
</gene>